<dbReference type="PANTHER" id="PTHR23416">
    <property type="entry name" value="SIALIC ACID SYNTHASE-RELATED"/>
    <property type="match status" value="1"/>
</dbReference>
<dbReference type="InterPro" id="IPR001451">
    <property type="entry name" value="Hexapep"/>
</dbReference>
<dbReference type="InterPro" id="IPR051159">
    <property type="entry name" value="Hexapeptide_acetyltransf"/>
</dbReference>
<dbReference type="GO" id="GO:0008374">
    <property type="term" value="F:O-acyltransferase activity"/>
    <property type="evidence" value="ECO:0007669"/>
    <property type="project" value="TreeGrafter"/>
</dbReference>
<evidence type="ECO:0008006" key="6">
    <source>
        <dbReference type="Google" id="ProtNLM"/>
    </source>
</evidence>
<dbReference type="AlphaFoldDB" id="A0A1F4ZD76"/>
<keyword evidence="3" id="KW-0677">Repeat</keyword>
<name>A0A1F4ZD76_9BACT</name>
<sequence>MFLKSAGEKIEIMSRVVIMSPQKVEIGHHVLINSDSKIGGQLGVRIGNYVQLGYNVNIVSVNHAYQNSSLPIKTQGEYGGQVIIEDDVWVGANAVILPKVKIGRGAIVGANAVVTKDVRPYSIVGGVPAKFIKFRFGRVKRIT</sequence>
<dbReference type="PROSITE" id="PS00101">
    <property type="entry name" value="HEXAPEP_TRANSFERASES"/>
    <property type="match status" value="1"/>
</dbReference>
<keyword evidence="2" id="KW-0808">Transferase</keyword>
<evidence type="ECO:0000256" key="2">
    <source>
        <dbReference type="ARBA" id="ARBA00022679"/>
    </source>
</evidence>
<comment type="caution">
    <text evidence="4">The sequence shown here is derived from an EMBL/GenBank/DDBJ whole genome shotgun (WGS) entry which is preliminary data.</text>
</comment>
<evidence type="ECO:0000256" key="1">
    <source>
        <dbReference type="ARBA" id="ARBA00007274"/>
    </source>
</evidence>
<protein>
    <recommendedName>
        <fullName evidence="6">Acetyltransferase</fullName>
    </recommendedName>
</protein>
<comment type="similarity">
    <text evidence="1">Belongs to the transferase hexapeptide repeat family.</text>
</comment>
<accession>A0A1F4ZD76</accession>
<dbReference type="PANTHER" id="PTHR23416:SF23">
    <property type="entry name" value="ACETYLTRANSFERASE C18B11.09C-RELATED"/>
    <property type="match status" value="1"/>
</dbReference>
<dbReference type="EMBL" id="MEXN01000003">
    <property type="protein sequence ID" value="OGD04115.1"/>
    <property type="molecule type" value="Genomic_DNA"/>
</dbReference>
<evidence type="ECO:0000256" key="3">
    <source>
        <dbReference type="ARBA" id="ARBA00022737"/>
    </source>
</evidence>
<dbReference type="STRING" id="1797259.A2989_01215"/>
<dbReference type="CDD" id="cd04647">
    <property type="entry name" value="LbH_MAT_like"/>
    <property type="match status" value="1"/>
</dbReference>
<evidence type="ECO:0000313" key="4">
    <source>
        <dbReference type="EMBL" id="OGD04115.1"/>
    </source>
</evidence>
<dbReference type="InterPro" id="IPR018357">
    <property type="entry name" value="Hexapep_transf_CS"/>
</dbReference>
<proteinExistence type="inferred from homology"/>
<organism evidence="4 5">
    <name type="scientific">Candidatus Amesbacteria bacterium RIFCSPLOWO2_01_FULL_48_25</name>
    <dbReference type="NCBI Taxonomy" id="1797259"/>
    <lineage>
        <taxon>Bacteria</taxon>
        <taxon>Candidatus Amesiibacteriota</taxon>
    </lineage>
</organism>
<gene>
    <name evidence="4" type="ORF">A2989_01215</name>
</gene>
<dbReference type="SUPFAM" id="SSF51161">
    <property type="entry name" value="Trimeric LpxA-like enzymes"/>
    <property type="match status" value="1"/>
</dbReference>
<dbReference type="GO" id="GO:0005829">
    <property type="term" value="C:cytosol"/>
    <property type="evidence" value="ECO:0007669"/>
    <property type="project" value="TreeGrafter"/>
</dbReference>
<reference evidence="4 5" key="1">
    <citation type="journal article" date="2016" name="Nat. Commun.">
        <title>Thousands of microbial genomes shed light on interconnected biogeochemical processes in an aquifer system.</title>
        <authorList>
            <person name="Anantharaman K."/>
            <person name="Brown C.T."/>
            <person name="Hug L.A."/>
            <person name="Sharon I."/>
            <person name="Castelle C.J."/>
            <person name="Probst A.J."/>
            <person name="Thomas B.C."/>
            <person name="Singh A."/>
            <person name="Wilkins M.J."/>
            <person name="Karaoz U."/>
            <person name="Brodie E.L."/>
            <person name="Williams K.H."/>
            <person name="Hubbard S.S."/>
            <person name="Banfield J.F."/>
        </authorList>
    </citation>
    <scope>NUCLEOTIDE SEQUENCE [LARGE SCALE GENOMIC DNA]</scope>
</reference>
<dbReference type="Gene3D" id="2.160.10.10">
    <property type="entry name" value="Hexapeptide repeat proteins"/>
    <property type="match status" value="1"/>
</dbReference>
<dbReference type="Pfam" id="PF00132">
    <property type="entry name" value="Hexapep"/>
    <property type="match status" value="1"/>
</dbReference>
<dbReference type="Proteomes" id="UP000177080">
    <property type="component" value="Unassembled WGS sequence"/>
</dbReference>
<evidence type="ECO:0000313" key="5">
    <source>
        <dbReference type="Proteomes" id="UP000177080"/>
    </source>
</evidence>
<dbReference type="InterPro" id="IPR011004">
    <property type="entry name" value="Trimer_LpxA-like_sf"/>
</dbReference>